<name>A0A7J9KHD9_9ROSI</name>
<evidence type="ECO:0000313" key="2">
    <source>
        <dbReference type="Proteomes" id="UP000593575"/>
    </source>
</evidence>
<dbReference type="EMBL" id="JABFAE010419185">
    <property type="protein sequence ID" value="MBA0845885.1"/>
    <property type="molecule type" value="Genomic_DNA"/>
</dbReference>
<keyword evidence="2" id="KW-1185">Reference proteome</keyword>
<evidence type="ECO:0000313" key="1">
    <source>
        <dbReference type="EMBL" id="MBA0845885.1"/>
    </source>
</evidence>
<reference evidence="1 2" key="1">
    <citation type="journal article" date="2019" name="Genome Biol. Evol.">
        <title>Insights into the evolution of the New World diploid cottons (Gossypium, subgenus Houzingenia) based on genome sequencing.</title>
        <authorList>
            <person name="Grover C.E."/>
            <person name="Arick M.A. 2nd"/>
            <person name="Thrash A."/>
            <person name="Conover J.L."/>
            <person name="Sanders W.S."/>
            <person name="Peterson D.G."/>
            <person name="Frelichowski J.E."/>
            <person name="Scheffler J.A."/>
            <person name="Scheffler B.E."/>
            <person name="Wendel J.F."/>
        </authorList>
    </citation>
    <scope>NUCLEOTIDE SEQUENCE [LARGE SCALE GENOMIC DNA]</scope>
    <source>
        <strain evidence="1">6</strain>
        <tissue evidence="1">Leaf</tissue>
    </source>
</reference>
<proteinExistence type="predicted"/>
<organism evidence="1 2">
    <name type="scientific">Gossypium armourianum</name>
    <dbReference type="NCBI Taxonomy" id="34283"/>
    <lineage>
        <taxon>Eukaryota</taxon>
        <taxon>Viridiplantae</taxon>
        <taxon>Streptophyta</taxon>
        <taxon>Embryophyta</taxon>
        <taxon>Tracheophyta</taxon>
        <taxon>Spermatophyta</taxon>
        <taxon>Magnoliopsida</taxon>
        <taxon>eudicotyledons</taxon>
        <taxon>Gunneridae</taxon>
        <taxon>Pentapetalae</taxon>
        <taxon>rosids</taxon>
        <taxon>malvids</taxon>
        <taxon>Malvales</taxon>
        <taxon>Malvaceae</taxon>
        <taxon>Malvoideae</taxon>
        <taxon>Gossypium</taxon>
    </lineage>
</organism>
<dbReference type="AlphaFoldDB" id="A0A7J9KHD9"/>
<accession>A0A7J9KHD9</accession>
<protein>
    <submittedName>
        <fullName evidence="1">Uncharacterized protein</fullName>
    </submittedName>
</protein>
<gene>
    <name evidence="1" type="ORF">Goarm_022689</name>
</gene>
<sequence length="63" mass="7306">MLSAVDERMGKLEDSMEDRKESYNMIGECIDDLWEQSRDFVTTCLTSKRVNASNTRIVELEES</sequence>
<comment type="caution">
    <text evidence="1">The sequence shown here is derived from an EMBL/GenBank/DDBJ whole genome shotgun (WGS) entry which is preliminary data.</text>
</comment>
<dbReference type="Proteomes" id="UP000593575">
    <property type="component" value="Unassembled WGS sequence"/>
</dbReference>